<sequence>MKKKLIEVALPLDAINSASVREKSIRHGHPSTLHLWWARRPLAAARAVLFASIVDDPSSHPDKFPTEKEQEQERERLFGLIEELVTWENSNNPEVLAKVMDEIAKNTGGNPPAVYDPFAGGGAIPLEAQRLGLEAFASDLNPVAVMINKAMIEIPPRFANRPPVHAGRDAGFFAERWTGSRGLAEDVRHYGQWMRDEAYRRIGKYYPKVKLPEEEGGGEATVIAWLWARTVKCPNPGCGAEMPLIRSFDLSTKKGKEVHIGYTVNSANRGIKFFIKKGKSKEIEGTAGRNGGRCLACGTTATLKYIRLEGKQKKLDSRMLAIVAEGPGGRIYIEPSNIQISALDGIRSEWKPEWDLPHNPRDFKTPNYGMTSFSDLFTPRQLLALTTFSDLVTEAREKVLTDARAAGMEDDGTGFEAGGSGATAYADAVAVYLAFLVDQLANHQSTICSWHARNTQLRNTFSRQAIPMVWDYAESNPFCNSSGSFNNLFERMIKAFDNIPSEKTGLASQKNAEIIKPPAKMMFSTDPPYYDNIGYADLSDFFYVWLRRSLKSVFPSLFQTMLVPKAEELVATPYRFDGSKQKAKDFFETGLTRVFGRIAEYQHHDYPLTVYYAFKQAETTENDRAGLPVSTGWETILNALMETGFQIIGTWPMRTEMANRAVGIGTNALASSIVLVCRKRDETAPDIRRSDFIRILRSELPQGLRAFQAGNIAPVDLAQSAIGPGMAVFSRHHRVLESDGSAMTVRVALGLINQVLDEILNEQEADFDRFTRWAVVWFQQYGIQEADYGVAEQLANAKDITVADVAAQGIVVSGKGKVQLVSRDDLDPDWEAFTDTGVPVWMVTQHLCRKLQKKGEEAAARVLHAVGPQKADAARELAYLLYSICERKNWTSDGLAYNGLITSWSEIERLAAVYKGRETQQELFS</sequence>
<dbReference type="RefSeq" id="WP_083048605.1">
    <property type="nucleotide sequence ID" value="NZ_MWQY01000003.1"/>
</dbReference>
<feature type="domain" description="DUF1156" evidence="1">
    <location>
        <begin position="9"/>
        <end position="79"/>
    </location>
</feature>
<evidence type="ECO:0000259" key="1">
    <source>
        <dbReference type="Pfam" id="PF06634"/>
    </source>
</evidence>
<dbReference type="Pfam" id="PF06634">
    <property type="entry name" value="DUF1156"/>
    <property type="match status" value="1"/>
</dbReference>
<dbReference type="Proteomes" id="UP000192343">
    <property type="component" value="Unassembled WGS sequence"/>
</dbReference>
<dbReference type="STRING" id="1963862.B4O97_04120"/>
<name>A0A1Y1S2U2_9SPIO</name>
<dbReference type="SUPFAM" id="SSF53335">
    <property type="entry name" value="S-adenosyl-L-methionine-dependent methyltransferases"/>
    <property type="match status" value="1"/>
</dbReference>
<evidence type="ECO:0000313" key="3">
    <source>
        <dbReference type="Proteomes" id="UP000192343"/>
    </source>
</evidence>
<dbReference type="EMBL" id="MWQY01000003">
    <property type="protein sequence ID" value="ORC37385.1"/>
    <property type="molecule type" value="Genomic_DNA"/>
</dbReference>
<gene>
    <name evidence="2" type="ORF">B4O97_04120</name>
</gene>
<comment type="caution">
    <text evidence="2">The sequence shown here is derived from an EMBL/GenBank/DDBJ whole genome shotgun (WGS) entry which is preliminary data.</text>
</comment>
<dbReference type="InterPro" id="IPR029063">
    <property type="entry name" value="SAM-dependent_MTases_sf"/>
</dbReference>
<keyword evidence="3" id="KW-1185">Reference proteome</keyword>
<dbReference type="InterPro" id="IPR009537">
    <property type="entry name" value="DUF1156"/>
</dbReference>
<proteinExistence type="predicted"/>
<protein>
    <recommendedName>
        <fullName evidence="1">DUF1156 domain-containing protein</fullName>
    </recommendedName>
</protein>
<dbReference type="OrthoDB" id="9800801at2"/>
<reference evidence="2 3" key="1">
    <citation type="submission" date="2017-03" db="EMBL/GenBank/DDBJ databases">
        <title>Draft Genome sequence of Marispirochaeta sp. strain JC444.</title>
        <authorList>
            <person name="Shivani Y."/>
            <person name="Subhash Y."/>
            <person name="Sasikala C."/>
            <person name="Ramana C."/>
        </authorList>
    </citation>
    <scope>NUCLEOTIDE SEQUENCE [LARGE SCALE GENOMIC DNA]</scope>
    <source>
        <strain evidence="2 3">JC444</strain>
    </source>
</reference>
<organism evidence="2 3">
    <name type="scientific">Marispirochaeta aestuarii</name>
    <dbReference type="NCBI Taxonomy" id="1963862"/>
    <lineage>
        <taxon>Bacteria</taxon>
        <taxon>Pseudomonadati</taxon>
        <taxon>Spirochaetota</taxon>
        <taxon>Spirochaetia</taxon>
        <taxon>Spirochaetales</taxon>
        <taxon>Spirochaetaceae</taxon>
        <taxon>Marispirochaeta</taxon>
    </lineage>
</organism>
<evidence type="ECO:0000313" key="2">
    <source>
        <dbReference type="EMBL" id="ORC37385.1"/>
    </source>
</evidence>
<dbReference type="AlphaFoldDB" id="A0A1Y1S2U2"/>
<accession>A0A1Y1S2U2</accession>
<dbReference type="Gene3D" id="3.40.50.150">
    <property type="entry name" value="Vaccinia Virus protein VP39"/>
    <property type="match status" value="1"/>
</dbReference>